<feature type="compositionally biased region" description="Basic and acidic residues" evidence="1">
    <location>
        <begin position="24"/>
        <end position="35"/>
    </location>
</feature>
<organism evidence="2 3">
    <name type="scientific">Kipferlia bialata</name>
    <dbReference type="NCBI Taxonomy" id="797122"/>
    <lineage>
        <taxon>Eukaryota</taxon>
        <taxon>Metamonada</taxon>
        <taxon>Carpediemonas-like organisms</taxon>
        <taxon>Kipferlia</taxon>
    </lineage>
</organism>
<sequence length="42" mass="4427">TSLAISLATLRPWSWLCSTSSKAEGGDRGVHRDPGIPDFPGS</sequence>
<accession>A0A9K3DDL9</accession>
<evidence type="ECO:0000256" key="1">
    <source>
        <dbReference type="SAM" id="MobiDB-lite"/>
    </source>
</evidence>
<comment type="caution">
    <text evidence="2">The sequence shown here is derived from an EMBL/GenBank/DDBJ whole genome shotgun (WGS) entry which is preliminary data.</text>
</comment>
<evidence type="ECO:0000313" key="3">
    <source>
        <dbReference type="Proteomes" id="UP000265618"/>
    </source>
</evidence>
<dbReference type="Proteomes" id="UP000265618">
    <property type="component" value="Unassembled WGS sequence"/>
</dbReference>
<dbReference type="AlphaFoldDB" id="A0A9K3DDL9"/>
<gene>
    <name evidence="2" type="ORF">KIPB_015478</name>
</gene>
<dbReference type="EMBL" id="BDIP01008704">
    <property type="protein sequence ID" value="GIQ91969.1"/>
    <property type="molecule type" value="Genomic_DNA"/>
</dbReference>
<feature type="region of interest" description="Disordered" evidence="1">
    <location>
        <begin position="20"/>
        <end position="42"/>
    </location>
</feature>
<reference evidence="2 3" key="1">
    <citation type="journal article" date="2018" name="PLoS ONE">
        <title>The draft genome of Kipferlia bialata reveals reductive genome evolution in fornicate parasites.</title>
        <authorList>
            <person name="Tanifuji G."/>
            <person name="Takabayashi S."/>
            <person name="Kume K."/>
            <person name="Takagi M."/>
            <person name="Nakayama T."/>
            <person name="Kamikawa R."/>
            <person name="Inagaki Y."/>
            <person name="Hashimoto T."/>
        </authorList>
    </citation>
    <scope>NUCLEOTIDE SEQUENCE [LARGE SCALE GENOMIC DNA]</scope>
    <source>
        <strain evidence="2">NY0173</strain>
    </source>
</reference>
<feature type="non-terminal residue" evidence="2">
    <location>
        <position position="1"/>
    </location>
</feature>
<proteinExistence type="predicted"/>
<protein>
    <submittedName>
        <fullName evidence="2">Uncharacterized protein</fullName>
    </submittedName>
</protein>
<name>A0A9K3DDL9_9EUKA</name>
<evidence type="ECO:0000313" key="2">
    <source>
        <dbReference type="EMBL" id="GIQ91969.1"/>
    </source>
</evidence>
<keyword evidence="3" id="KW-1185">Reference proteome</keyword>